<protein>
    <submittedName>
        <fullName evidence="1">Uncharacterized protein</fullName>
    </submittedName>
</protein>
<sequence>MILSSLLRLRKLISFARKGDWSEIGQGVVLCFLFKMFQETPTVCLISHVYVLQQHQCSWCSSVCTYPKRLNHLR</sequence>
<proteinExistence type="predicted"/>
<organism evidence="1">
    <name type="scientific">Brassica oleracea</name>
    <name type="common">Wild cabbage</name>
    <dbReference type="NCBI Taxonomy" id="3712"/>
    <lineage>
        <taxon>Eukaryota</taxon>
        <taxon>Viridiplantae</taxon>
        <taxon>Streptophyta</taxon>
        <taxon>Embryophyta</taxon>
        <taxon>Tracheophyta</taxon>
        <taxon>Spermatophyta</taxon>
        <taxon>Magnoliopsida</taxon>
        <taxon>eudicotyledons</taxon>
        <taxon>Gunneridae</taxon>
        <taxon>Pentapetalae</taxon>
        <taxon>rosids</taxon>
        <taxon>malvids</taxon>
        <taxon>Brassicales</taxon>
        <taxon>Brassicaceae</taxon>
        <taxon>Brassiceae</taxon>
        <taxon>Brassica</taxon>
    </lineage>
</organism>
<accession>A0A3P6CIJ7</accession>
<name>A0A3P6CIJ7_BRAOL</name>
<reference evidence="1" key="1">
    <citation type="submission" date="2018-11" db="EMBL/GenBank/DDBJ databases">
        <authorList>
            <consortium name="Genoscope - CEA"/>
            <person name="William W."/>
        </authorList>
    </citation>
    <scope>NUCLEOTIDE SEQUENCE</scope>
</reference>
<evidence type="ECO:0000313" key="1">
    <source>
        <dbReference type="EMBL" id="VDD10375.1"/>
    </source>
</evidence>
<dbReference type="EMBL" id="LR031873">
    <property type="protein sequence ID" value="VDD10375.1"/>
    <property type="molecule type" value="Genomic_DNA"/>
</dbReference>
<dbReference type="AlphaFoldDB" id="A0A3P6CIJ7"/>
<gene>
    <name evidence="1" type="ORF">BOLC4T25622H</name>
</gene>